<feature type="region of interest" description="Disordered" evidence="1">
    <location>
        <begin position="1"/>
        <end position="21"/>
    </location>
</feature>
<reference evidence="2" key="1">
    <citation type="journal article" date="2021" name="Microb. Physiol.">
        <title>Proteogenomic Insights into the Physiology of Marine, Sulfate-Reducing, Filamentous Desulfonema limicola and Desulfonema magnum.</title>
        <authorList>
            <person name="Schnaars V."/>
            <person name="Wohlbrand L."/>
            <person name="Scheve S."/>
            <person name="Hinrichs C."/>
            <person name="Reinhardt R."/>
            <person name="Rabus R."/>
        </authorList>
    </citation>
    <scope>NUCLEOTIDE SEQUENCE</scope>
    <source>
        <strain evidence="2">4be13</strain>
    </source>
</reference>
<gene>
    <name evidence="2" type="ORF">dnm_030270</name>
</gene>
<evidence type="ECO:0000313" key="3">
    <source>
        <dbReference type="Proteomes" id="UP000663722"/>
    </source>
</evidence>
<protein>
    <submittedName>
        <fullName evidence="2">Uncharacterized protein</fullName>
    </submittedName>
</protein>
<organism evidence="2 3">
    <name type="scientific">Desulfonema magnum</name>
    <dbReference type="NCBI Taxonomy" id="45655"/>
    <lineage>
        <taxon>Bacteria</taxon>
        <taxon>Pseudomonadati</taxon>
        <taxon>Thermodesulfobacteriota</taxon>
        <taxon>Desulfobacteria</taxon>
        <taxon>Desulfobacterales</taxon>
        <taxon>Desulfococcaceae</taxon>
        <taxon>Desulfonema</taxon>
    </lineage>
</organism>
<name>A0A975GMS0_9BACT</name>
<keyword evidence="3" id="KW-1185">Reference proteome</keyword>
<dbReference type="KEGG" id="dmm:dnm_030270"/>
<evidence type="ECO:0000256" key="1">
    <source>
        <dbReference type="SAM" id="MobiDB-lite"/>
    </source>
</evidence>
<dbReference type="Proteomes" id="UP000663722">
    <property type="component" value="Chromosome"/>
</dbReference>
<proteinExistence type="predicted"/>
<accession>A0A975GMS0</accession>
<dbReference type="EMBL" id="CP061800">
    <property type="protein sequence ID" value="QTA87000.1"/>
    <property type="molecule type" value="Genomic_DNA"/>
</dbReference>
<evidence type="ECO:0000313" key="2">
    <source>
        <dbReference type="EMBL" id="QTA87000.1"/>
    </source>
</evidence>
<sequence>MKVSEDYQSHIRPTRRNNQKPLRLLRTENGQFHNLLLLVR</sequence>
<dbReference type="AlphaFoldDB" id="A0A975GMS0"/>